<sequence>MSDRRPHQPQFTGNNPPAANDDWSHSILAARIDYPHGRLTNVNNGRGATATHGPNEPTRGNPPPHPMPVQYPLSNTSTISHRAVSTTHHHPSGAQRLPHGQYSQSQQPHDAIALNPPPPVMPRLPAAAAPGPAQQQQPSPCEAAIFPCCNTRYRSEFARRRHQRESPACPYWTGEVLSFSCPFCPTQPKRRAALVQHVQERHGQTNQEAKNLVHAWYNRNGSVKGL</sequence>
<proteinExistence type="predicted"/>
<gene>
    <name evidence="2" type="ORF">DBV05_g10719</name>
</gene>
<feature type="region of interest" description="Disordered" evidence="1">
    <location>
        <begin position="37"/>
        <end position="108"/>
    </location>
</feature>
<name>A0A5N5CZ66_9PEZI</name>
<accession>A0A5N5CZ66</accession>
<organism evidence="2 3">
    <name type="scientific">Lasiodiplodia theobromae</name>
    <dbReference type="NCBI Taxonomy" id="45133"/>
    <lineage>
        <taxon>Eukaryota</taxon>
        <taxon>Fungi</taxon>
        <taxon>Dikarya</taxon>
        <taxon>Ascomycota</taxon>
        <taxon>Pezizomycotina</taxon>
        <taxon>Dothideomycetes</taxon>
        <taxon>Dothideomycetes incertae sedis</taxon>
        <taxon>Botryosphaeriales</taxon>
        <taxon>Botryosphaeriaceae</taxon>
        <taxon>Lasiodiplodia</taxon>
    </lineage>
</organism>
<feature type="region of interest" description="Disordered" evidence="1">
    <location>
        <begin position="1"/>
        <end position="24"/>
    </location>
</feature>
<dbReference type="EMBL" id="VCHE01000129">
    <property type="protein sequence ID" value="KAB2570616.1"/>
    <property type="molecule type" value="Genomic_DNA"/>
</dbReference>
<dbReference type="AlphaFoldDB" id="A0A5N5CZ66"/>
<evidence type="ECO:0000256" key="1">
    <source>
        <dbReference type="SAM" id="MobiDB-lite"/>
    </source>
</evidence>
<evidence type="ECO:0000313" key="3">
    <source>
        <dbReference type="Proteomes" id="UP000325902"/>
    </source>
</evidence>
<reference evidence="2 3" key="1">
    <citation type="journal article" date="2019" name="Sci. Rep.">
        <title>A multi-omics analysis of the grapevine pathogen Lasiodiplodia theobromae reveals that temperature affects the expression of virulence- and pathogenicity-related genes.</title>
        <authorList>
            <person name="Felix C."/>
            <person name="Meneses R."/>
            <person name="Goncalves M.F.M."/>
            <person name="Tilleman L."/>
            <person name="Duarte A.S."/>
            <person name="Jorrin-Novo J.V."/>
            <person name="Van de Peer Y."/>
            <person name="Deforce D."/>
            <person name="Van Nieuwerburgh F."/>
            <person name="Esteves A.C."/>
            <person name="Alves A."/>
        </authorList>
    </citation>
    <scope>NUCLEOTIDE SEQUENCE [LARGE SCALE GENOMIC DNA]</scope>
    <source>
        <strain evidence="2 3">LA-SOL3</strain>
    </source>
</reference>
<protein>
    <submittedName>
        <fullName evidence="2">Uncharacterized protein</fullName>
    </submittedName>
</protein>
<keyword evidence="3" id="KW-1185">Reference proteome</keyword>
<evidence type="ECO:0000313" key="2">
    <source>
        <dbReference type="EMBL" id="KAB2570616.1"/>
    </source>
</evidence>
<feature type="compositionally biased region" description="Pro residues" evidence="1">
    <location>
        <begin position="60"/>
        <end position="69"/>
    </location>
</feature>
<feature type="compositionally biased region" description="Polar residues" evidence="1">
    <location>
        <begin position="72"/>
        <end position="86"/>
    </location>
</feature>
<dbReference type="Proteomes" id="UP000325902">
    <property type="component" value="Unassembled WGS sequence"/>
</dbReference>
<comment type="caution">
    <text evidence="2">The sequence shown here is derived from an EMBL/GenBank/DDBJ whole genome shotgun (WGS) entry which is preliminary data.</text>
</comment>